<dbReference type="GO" id="GO:0004521">
    <property type="term" value="F:RNA endonuclease activity"/>
    <property type="evidence" value="ECO:0007669"/>
    <property type="project" value="TreeGrafter"/>
</dbReference>
<dbReference type="AlphaFoldDB" id="A0A8S0QH54"/>
<evidence type="ECO:0000313" key="7">
    <source>
        <dbReference type="EMBL" id="CAA2967050.1"/>
    </source>
</evidence>
<organism evidence="7 8">
    <name type="scientific">Olea europaea subsp. europaea</name>
    <dbReference type="NCBI Taxonomy" id="158383"/>
    <lineage>
        <taxon>Eukaryota</taxon>
        <taxon>Viridiplantae</taxon>
        <taxon>Streptophyta</taxon>
        <taxon>Embryophyta</taxon>
        <taxon>Tracheophyta</taxon>
        <taxon>Spermatophyta</taxon>
        <taxon>Magnoliopsida</taxon>
        <taxon>eudicotyledons</taxon>
        <taxon>Gunneridae</taxon>
        <taxon>Pentapetalae</taxon>
        <taxon>asterids</taxon>
        <taxon>lamiids</taxon>
        <taxon>Lamiales</taxon>
        <taxon>Oleaceae</taxon>
        <taxon>Oleeae</taxon>
        <taxon>Olea</taxon>
    </lineage>
</organism>
<evidence type="ECO:0000256" key="2">
    <source>
        <dbReference type="ARBA" id="ARBA00007089"/>
    </source>
</evidence>
<gene>
    <name evidence="7" type="ORF">OLEA9_A088332</name>
</gene>
<dbReference type="InterPro" id="IPR000228">
    <property type="entry name" value="RNA3'_term_phos_cyc"/>
</dbReference>
<accession>A0A8S0QH54</accession>
<dbReference type="NCBIfam" id="TIGR03400">
    <property type="entry name" value="18S_RNA_Rcl1p"/>
    <property type="match status" value="1"/>
</dbReference>
<dbReference type="OrthoDB" id="1911237at2759"/>
<name>A0A8S0QH54_OLEEU</name>
<feature type="domain" description="RNA 3'-terminal phosphate cyclase insert" evidence="6">
    <location>
        <begin position="185"/>
        <end position="300"/>
    </location>
</feature>
<evidence type="ECO:0000256" key="1">
    <source>
        <dbReference type="ARBA" id="ARBA00004604"/>
    </source>
</evidence>
<dbReference type="Gene3D" id="3.30.360.20">
    <property type="entry name" value="RNA 3'-terminal phosphate cyclase, insert domain"/>
    <property type="match status" value="1"/>
</dbReference>
<dbReference type="PANTHER" id="PTHR11096:SF1">
    <property type="entry name" value="RNA 3'-TERMINAL PHOSPHATE CYCLASE-LIKE PROTEIN"/>
    <property type="match status" value="1"/>
</dbReference>
<dbReference type="GO" id="GO:0005730">
    <property type="term" value="C:nucleolus"/>
    <property type="evidence" value="ECO:0007669"/>
    <property type="project" value="UniProtKB-SubCell"/>
</dbReference>
<dbReference type="Pfam" id="PF05189">
    <property type="entry name" value="RTC_insert"/>
    <property type="match status" value="1"/>
</dbReference>
<comment type="subcellular location">
    <subcellularLocation>
        <location evidence="1">Nucleus</location>
        <location evidence="1">Nucleolus</location>
    </subcellularLocation>
</comment>
<dbReference type="Gramene" id="OE9A088332T1">
    <property type="protein sequence ID" value="OE9A088332C1"/>
    <property type="gene ID" value="OE9A088332"/>
</dbReference>
<dbReference type="SUPFAM" id="SSF55205">
    <property type="entry name" value="EPT/RTPC-like"/>
    <property type="match status" value="1"/>
</dbReference>
<dbReference type="GO" id="GO:0000479">
    <property type="term" value="P:endonucleolytic cleavage of tricistronic rRNA transcript (SSU-rRNA, 5.8S rRNA, LSU-rRNA)"/>
    <property type="evidence" value="ECO:0007669"/>
    <property type="project" value="TreeGrafter"/>
</dbReference>
<dbReference type="FunFam" id="3.65.10.20:FF:000014">
    <property type="entry name" value="RNA terminal phosphate cyclase like 1"/>
    <property type="match status" value="1"/>
</dbReference>
<comment type="similarity">
    <text evidence="2">Belongs to the RNA 3'-terminal cyclase family. Type 2 subfamily.</text>
</comment>
<dbReference type="PANTHER" id="PTHR11096">
    <property type="entry name" value="RNA 3' TERMINAL PHOSPHATE CYCLASE"/>
    <property type="match status" value="1"/>
</dbReference>
<dbReference type="InterPro" id="IPR020719">
    <property type="entry name" value="RNA3'_term_phos_cycl-like_CS"/>
</dbReference>
<dbReference type="Pfam" id="PF01137">
    <property type="entry name" value="RTC"/>
    <property type="match status" value="1"/>
</dbReference>
<dbReference type="Proteomes" id="UP000594638">
    <property type="component" value="Unassembled WGS sequence"/>
</dbReference>
<feature type="domain" description="RNA 3'-terminal phosphate cyclase" evidence="5">
    <location>
        <begin position="9"/>
        <end position="310"/>
    </location>
</feature>
<protein>
    <submittedName>
        <fullName evidence="7">Probable RNA 3 -terminal phosphate cyclase</fullName>
    </submittedName>
</protein>
<proteinExistence type="inferred from homology"/>
<dbReference type="InterPro" id="IPR013792">
    <property type="entry name" value="RNA3'P_cycl/enolpyr_Trfase_a/b"/>
</dbReference>
<dbReference type="Gene3D" id="3.65.10.20">
    <property type="entry name" value="RNA 3'-terminal phosphate cyclase domain"/>
    <property type="match status" value="1"/>
</dbReference>
<reference evidence="7 8" key="1">
    <citation type="submission" date="2019-12" db="EMBL/GenBank/DDBJ databases">
        <authorList>
            <person name="Alioto T."/>
            <person name="Alioto T."/>
            <person name="Gomez Garrido J."/>
        </authorList>
    </citation>
    <scope>NUCLEOTIDE SEQUENCE [LARGE SCALE GENOMIC DNA]</scope>
</reference>
<keyword evidence="8" id="KW-1185">Reference proteome</keyword>
<evidence type="ECO:0000259" key="6">
    <source>
        <dbReference type="Pfam" id="PF05189"/>
    </source>
</evidence>
<evidence type="ECO:0000256" key="4">
    <source>
        <dbReference type="ARBA" id="ARBA00023242"/>
    </source>
</evidence>
<dbReference type="InterPro" id="IPR037136">
    <property type="entry name" value="RNA3'_phos_cyclase_dom_sf"/>
</dbReference>
<dbReference type="InterPro" id="IPR036553">
    <property type="entry name" value="RPTC_insert"/>
</dbReference>
<keyword evidence="4" id="KW-0539">Nucleus</keyword>
<dbReference type="InterPro" id="IPR023797">
    <property type="entry name" value="RNA3'_phos_cyclase_dom"/>
</dbReference>
<dbReference type="FunFam" id="3.30.360.20:FF:000001">
    <property type="entry name" value="RNA terminal phosphate cyclase-like 1"/>
    <property type="match status" value="1"/>
</dbReference>
<evidence type="ECO:0000313" key="8">
    <source>
        <dbReference type="Proteomes" id="UP000594638"/>
    </source>
</evidence>
<dbReference type="InterPro" id="IPR016443">
    <property type="entry name" value="RNA3'_term_phos_cyc_type_2"/>
</dbReference>
<evidence type="ECO:0000256" key="3">
    <source>
        <dbReference type="ARBA" id="ARBA00022517"/>
    </source>
</evidence>
<comment type="caution">
    <text evidence="7">The sequence shown here is derived from an EMBL/GenBank/DDBJ whole genome shotgun (WGS) entry which is preliminary data.</text>
</comment>
<dbReference type="PROSITE" id="PS01287">
    <property type="entry name" value="RTC"/>
    <property type="match status" value="1"/>
</dbReference>
<evidence type="ECO:0000259" key="5">
    <source>
        <dbReference type="Pfam" id="PF01137"/>
    </source>
</evidence>
<keyword evidence="3" id="KW-0690">Ribosome biogenesis</keyword>
<dbReference type="EMBL" id="CACTIH010001875">
    <property type="protein sequence ID" value="CAA2967050.1"/>
    <property type="molecule type" value="Genomic_DNA"/>
</dbReference>
<dbReference type="InterPro" id="IPR013791">
    <property type="entry name" value="RNA3'-term_phos_cycl_insert"/>
</dbReference>
<sequence>MGKISYLRLKGSQNLRLRLLLSTLSSTPILIEDIRADATWPGMLSHEVSLLRLLEKVSDDCHVEINETGTKLKYKPGIVMGGRNLVHDCGVSRSIGYFLEPLIVLGLFGKKPLTIRLKGITNDSKDPSVDTFKSATLPMLKRFGVPPEGLELKIESRGVPPHGGGEIILSIPVVQDSLKAISWIDEGMVKRIRGISFSTRVSVRFERSIIDAARGILNRLLPDVYIFTDHRAGPQAGKSPGYGITLVAETTSGCFMSSDTAISNALVKEDDVIEDEENKEFSPPEDVGEQIASMLLGEIEQGGVVDSTHQVCL</sequence>